<accession>A0A7Z2VXH0</accession>
<evidence type="ECO:0000313" key="2">
    <source>
        <dbReference type="Proteomes" id="UP000502415"/>
    </source>
</evidence>
<dbReference type="KEGG" id="mfy:HH212_13515"/>
<protein>
    <submittedName>
        <fullName evidence="1">Uncharacterized protein</fullName>
    </submittedName>
</protein>
<dbReference type="EMBL" id="CP051685">
    <property type="protein sequence ID" value="QJE00915.1"/>
    <property type="molecule type" value="Genomic_DNA"/>
</dbReference>
<keyword evidence="2" id="KW-1185">Reference proteome</keyword>
<reference evidence="1 2" key="1">
    <citation type="submission" date="2020-04" db="EMBL/GenBank/DDBJ databases">
        <title>Genome sequencing of novel species.</title>
        <authorList>
            <person name="Heo J."/>
            <person name="Kim S.-J."/>
            <person name="Kim J.-S."/>
            <person name="Hong S.-B."/>
            <person name="Kwon S.-W."/>
        </authorList>
    </citation>
    <scope>NUCLEOTIDE SEQUENCE [LARGE SCALE GENOMIC DNA]</scope>
    <source>
        <strain evidence="1 2">GN2-R2</strain>
    </source>
</reference>
<gene>
    <name evidence="1" type="ORF">HH212_13515</name>
</gene>
<evidence type="ECO:0000313" key="1">
    <source>
        <dbReference type="EMBL" id="QJE00915.1"/>
    </source>
</evidence>
<proteinExistence type="predicted"/>
<sequence length="58" mass="6416">MFAPKKKKGAFLVEEGGIAGFAKAQWNVLAECAGAAMPQQIRRTIAKSEHKLWQIDIM</sequence>
<organism evidence="1 2">
    <name type="scientific">Massilia forsythiae</name>
    <dbReference type="NCBI Taxonomy" id="2728020"/>
    <lineage>
        <taxon>Bacteria</taxon>
        <taxon>Pseudomonadati</taxon>
        <taxon>Pseudomonadota</taxon>
        <taxon>Betaproteobacteria</taxon>
        <taxon>Burkholderiales</taxon>
        <taxon>Oxalobacteraceae</taxon>
        <taxon>Telluria group</taxon>
        <taxon>Massilia</taxon>
    </lineage>
</organism>
<name>A0A7Z2VXH0_9BURK</name>
<dbReference type="Proteomes" id="UP000502415">
    <property type="component" value="Chromosome"/>
</dbReference>
<dbReference type="RefSeq" id="WP_170202945.1">
    <property type="nucleotide sequence ID" value="NZ_CP051685.1"/>
</dbReference>
<dbReference type="AlphaFoldDB" id="A0A7Z2VXH0"/>